<feature type="binding site" evidence="11">
    <location>
        <position position="166"/>
    </location>
    <ligand>
        <name>Mg(2+)</name>
        <dbReference type="ChEBI" id="CHEBI:18420"/>
    </ligand>
</feature>
<dbReference type="InterPro" id="IPR000262">
    <property type="entry name" value="FMN-dep_DH"/>
</dbReference>
<feature type="binding site" evidence="11">
    <location>
        <begin position="96"/>
        <end position="98"/>
    </location>
    <ligand>
        <name>substrate</name>
    </ligand>
</feature>
<evidence type="ECO:0000256" key="11">
    <source>
        <dbReference type="HAMAP-Rule" id="MF_00354"/>
    </source>
</evidence>
<dbReference type="NCBIfam" id="TIGR02151">
    <property type="entry name" value="IPP_isom_2"/>
    <property type="match status" value="1"/>
</dbReference>
<dbReference type="CDD" id="cd02811">
    <property type="entry name" value="IDI-2_FMN"/>
    <property type="match status" value="1"/>
</dbReference>
<comment type="cofactor">
    <cofactor evidence="11">
        <name>Mg(2+)</name>
        <dbReference type="ChEBI" id="CHEBI:18420"/>
    </cofactor>
</comment>
<evidence type="ECO:0000256" key="10">
    <source>
        <dbReference type="ARBA" id="ARBA00025810"/>
    </source>
</evidence>
<evidence type="ECO:0000313" key="13">
    <source>
        <dbReference type="EMBL" id="RAQ97983.1"/>
    </source>
</evidence>
<keyword evidence="3 11" id="KW-0285">Flavoprotein</keyword>
<keyword evidence="9 11" id="KW-0413">Isomerase</keyword>
<comment type="caution">
    <text evidence="11">Lacks conserved residue(s) required for the propagation of feature annotation.</text>
</comment>
<keyword evidence="5 11" id="KW-0479">Metal-binding</keyword>
<feature type="domain" description="FMN-dependent dehydrogenase" evidence="12">
    <location>
        <begin position="131"/>
        <end position="341"/>
    </location>
</feature>
<dbReference type="Pfam" id="PF01070">
    <property type="entry name" value="FMN_dh"/>
    <property type="match status" value="1"/>
</dbReference>
<sequence>MTDEIKQRKLEHITVALEEGIGVSQRAGWGDIHLVHQALPEIDLQEVDTTATFLGRRLACPVVISALTGGHPEAVTINRNLARAAERYGLALGVGSQRAALVNPDLVPTYAVVREEAPQAFVIANIGAPQLIDQERHPAFTLSQVEQAIAMIEADALAVHMNALQEATQVEGDRRMRGVATALRRLTAEVAVPVIAKETGAGVCREQALLLRSCGVAAIDVGGAGGSSMSALEAARARTHGETQAQQIGQLYRDWGIPTPIALVEAGIAGLPLIATGGVRSGLDVARAIALGATLVGMGFPFLKAASESYERVCELLEQTLTELKIAMQLSGAANLASLRQVDVIVTGETRAWLSLRGFEEELRALANRRARAATYSLPAVETASEERQRPSPVDGHS</sequence>
<evidence type="ECO:0000259" key="12">
    <source>
        <dbReference type="Pfam" id="PF01070"/>
    </source>
</evidence>
<name>A0A328VQN3_9CHLR</name>
<comment type="catalytic activity">
    <reaction evidence="11">
        <text>isopentenyl diphosphate = dimethylallyl diphosphate</text>
        <dbReference type="Rhea" id="RHEA:23284"/>
        <dbReference type="ChEBI" id="CHEBI:57623"/>
        <dbReference type="ChEBI" id="CHEBI:128769"/>
        <dbReference type="EC" id="5.3.3.2"/>
    </reaction>
</comment>
<keyword evidence="2 11" id="KW-0963">Cytoplasm</keyword>
<dbReference type="HAMAP" id="MF_00354">
    <property type="entry name" value="Idi_2"/>
    <property type="match status" value="1"/>
</dbReference>
<evidence type="ECO:0000256" key="3">
    <source>
        <dbReference type="ARBA" id="ARBA00022630"/>
    </source>
</evidence>
<comment type="cofactor">
    <cofactor evidence="11">
        <name>NADPH</name>
        <dbReference type="ChEBI" id="CHEBI:57783"/>
    </cofactor>
</comment>
<dbReference type="GO" id="GO:0016491">
    <property type="term" value="F:oxidoreductase activity"/>
    <property type="evidence" value="ECO:0007669"/>
    <property type="project" value="InterPro"/>
</dbReference>
<evidence type="ECO:0000256" key="9">
    <source>
        <dbReference type="ARBA" id="ARBA00023235"/>
    </source>
</evidence>
<comment type="subunit">
    <text evidence="10 11">Homooctamer. Dimer of tetramers.</text>
</comment>
<comment type="subcellular location">
    <subcellularLocation>
        <location evidence="11">Cytoplasm</location>
    </subcellularLocation>
</comment>
<evidence type="ECO:0000313" key="14">
    <source>
        <dbReference type="Proteomes" id="UP000248706"/>
    </source>
</evidence>
<dbReference type="InterPro" id="IPR013785">
    <property type="entry name" value="Aldolase_TIM"/>
</dbReference>
<proteinExistence type="inferred from homology"/>
<dbReference type="OrthoDB" id="9795032at2"/>
<feature type="binding site" evidence="11">
    <location>
        <begin position="8"/>
        <end position="9"/>
    </location>
    <ligand>
        <name>substrate</name>
    </ligand>
</feature>
<dbReference type="RefSeq" id="WP_112432859.1">
    <property type="nucleotide sequence ID" value="NZ_MCIF01000002.1"/>
</dbReference>
<dbReference type="SMART" id="SM01240">
    <property type="entry name" value="IMPDH"/>
    <property type="match status" value="1"/>
</dbReference>
<dbReference type="Gene3D" id="3.20.20.70">
    <property type="entry name" value="Aldolase class I"/>
    <property type="match status" value="1"/>
</dbReference>
<evidence type="ECO:0000256" key="5">
    <source>
        <dbReference type="ARBA" id="ARBA00022723"/>
    </source>
</evidence>
<organism evidence="13 14">
    <name type="scientific">Thermogemmatispora tikiterensis</name>
    <dbReference type="NCBI Taxonomy" id="1825093"/>
    <lineage>
        <taxon>Bacteria</taxon>
        <taxon>Bacillati</taxon>
        <taxon>Chloroflexota</taxon>
        <taxon>Ktedonobacteria</taxon>
        <taxon>Thermogemmatisporales</taxon>
        <taxon>Thermogemmatisporaceae</taxon>
        <taxon>Thermogemmatispora</taxon>
    </lineage>
</organism>
<evidence type="ECO:0000256" key="8">
    <source>
        <dbReference type="ARBA" id="ARBA00023229"/>
    </source>
</evidence>
<evidence type="ECO:0000256" key="6">
    <source>
        <dbReference type="ARBA" id="ARBA00022842"/>
    </source>
</evidence>
<dbReference type="Proteomes" id="UP000248706">
    <property type="component" value="Unassembled WGS sequence"/>
</dbReference>
<evidence type="ECO:0000256" key="2">
    <source>
        <dbReference type="ARBA" id="ARBA00022490"/>
    </source>
</evidence>
<feature type="binding site" evidence="11">
    <location>
        <begin position="278"/>
        <end position="280"/>
    </location>
    <ligand>
        <name>FMN</name>
        <dbReference type="ChEBI" id="CHEBI:58210"/>
    </ligand>
</feature>
<comment type="function">
    <text evidence="11">Involved in the biosynthesis of isoprenoids. Catalyzes the 1,3-allylic rearrangement of the homoallylic substrate isopentenyl (IPP) to its allylic isomer, dimethylallyl diphosphate (DMAPP).</text>
</comment>
<comment type="similarity">
    <text evidence="11">Belongs to the IPP isomerase type 2 family.</text>
</comment>
<feature type="binding site" evidence="11">
    <location>
        <position position="65"/>
    </location>
    <ligand>
        <name>FMN</name>
        <dbReference type="ChEBI" id="CHEBI:58210"/>
    </ligand>
</feature>
<dbReference type="PANTHER" id="PTHR43665">
    <property type="entry name" value="ISOPENTENYL-DIPHOSPHATE DELTA-ISOMERASE"/>
    <property type="match status" value="1"/>
</dbReference>
<keyword evidence="14" id="KW-1185">Reference proteome</keyword>
<feature type="binding site" evidence="11">
    <location>
        <begin position="66"/>
        <end position="68"/>
    </location>
    <ligand>
        <name>FMN</name>
        <dbReference type="ChEBI" id="CHEBI:58210"/>
    </ligand>
</feature>
<comment type="caution">
    <text evidence="13">The sequence shown here is derived from an EMBL/GenBank/DDBJ whole genome shotgun (WGS) entry which is preliminary data.</text>
</comment>
<dbReference type="SUPFAM" id="SSF51395">
    <property type="entry name" value="FMN-linked oxidoreductases"/>
    <property type="match status" value="1"/>
</dbReference>
<dbReference type="GO" id="GO:0005737">
    <property type="term" value="C:cytoplasm"/>
    <property type="evidence" value="ECO:0007669"/>
    <property type="project" value="UniProtKB-SubCell"/>
</dbReference>
<comment type="cofactor">
    <cofactor evidence="1 11">
        <name>FMN</name>
        <dbReference type="ChEBI" id="CHEBI:58210"/>
    </cofactor>
</comment>
<gene>
    <name evidence="11" type="primary">fni</name>
    <name evidence="13" type="ORF">A4R35_20760</name>
</gene>
<feature type="binding site" evidence="11">
    <location>
        <position position="165"/>
    </location>
    <ligand>
        <name>substrate</name>
    </ligand>
</feature>
<evidence type="ECO:0000256" key="1">
    <source>
        <dbReference type="ARBA" id="ARBA00001917"/>
    </source>
</evidence>
<keyword evidence="8 11" id="KW-0414">Isoprene biosynthesis</keyword>
<dbReference type="GO" id="GO:0008299">
    <property type="term" value="P:isoprenoid biosynthetic process"/>
    <property type="evidence" value="ECO:0007669"/>
    <property type="project" value="UniProtKB-UniRule"/>
</dbReference>
<protein>
    <recommendedName>
        <fullName evidence="11">Isopentenyl-diphosphate delta-isomerase</fullName>
        <shortName evidence="11">IPP isomerase</shortName>
        <ecNumber evidence="11">5.3.3.2</ecNumber>
    </recommendedName>
    <alternativeName>
        <fullName evidence="11">Isopentenyl diphosphate:dimethylallyl diphosphate isomerase</fullName>
    </alternativeName>
    <alternativeName>
        <fullName evidence="11">Isopentenyl pyrophosphate isomerase</fullName>
    </alternativeName>
    <alternativeName>
        <fullName evidence="11">Type 2 isopentenyl diphosphate isomerase</fullName>
        <shortName evidence="11">IDI-2</shortName>
    </alternativeName>
</protein>
<dbReference type="EMBL" id="MCIF01000002">
    <property type="protein sequence ID" value="RAQ97983.1"/>
    <property type="molecule type" value="Genomic_DNA"/>
</dbReference>
<feature type="binding site" evidence="11">
    <location>
        <position position="125"/>
    </location>
    <ligand>
        <name>FMN</name>
        <dbReference type="ChEBI" id="CHEBI:58210"/>
    </ligand>
</feature>
<dbReference type="AlphaFoldDB" id="A0A328VQN3"/>
<evidence type="ECO:0000256" key="4">
    <source>
        <dbReference type="ARBA" id="ARBA00022643"/>
    </source>
</evidence>
<evidence type="ECO:0000256" key="7">
    <source>
        <dbReference type="ARBA" id="ARBA00022857"/>
    </source>
</evidence>
<keyword evidence="7 11" id="KW-0521">NADP</keyword>
<dbReference type="GO" id="GO:0000287">
    <property type="term" value="F:magnesium ion binding"/>
    <property type="evidence" value="ECO:0007669"/>
    <property type="project" value="UniProtKB-UniRule"/>
</dbReference>
<feature type="binding site" evidence="11">
    <location>
        <position position="197"/>
    </location>
    <ligand>
        <name>FMN</name>
        <dbReference type="ChEBI" id="CHEBI:58210"/>
    </ligand>
</feature>
<dbReference type="InterPro" id="IPR011179">
    <property type="entry name" value="IPdP_isomerase"/>
</dbReference>
<keyword evidence="6 11" id="KW-0460">Magnesium</keyword>
<keyword evidence="4 11" id="KW-0288">FMN</keyword>
<dbReference type="GO" id="GO:0070402">
    <property type="term" value="F:NADPH binding"/>
    <property type="evidence" value="ECO:0007669"/>
    <property type="project" value="UniProtKB-UniRule"/>
</dbReference>
<accession>A0A328VQN3</accession>
<dbReference type="GO" id="GO:0004452">
    <property type="term" value="F:isopentenyl-diphosphate delta-isomerase activity"/>
    <property type="evidence" value="ECO:0007669"/>
    <property type="project" value="UniProtKB-UniRule"/>
</dbReference>
<feature type="binding site" evidence="11">
    <location>
        <position position="96"/>
    </location>
    <ligand>
        <name>FMN</name>
        <dbReference type="ChEBI" id="CHEBI:58210"/>
    </ligand>
</feature>
<dbReference type="EC" id="5.3.3.2" evidence="11"/>
<dbReference type="GO" id="GO:0010181">
    <property type="term" value="F:FMN binding"/>
    <property type="evidence" value="ECO:0007669"/>
    <property type="project" value="UniProtKB-UniRule"/>
</dbReference>
<reference evidence="13 14" key="1">
    <citation type="submission" date="2016-08" db="EMBL/GenBank/DDBJ databases">
        <title>Analysis of Carbohydrate Active Enzymes in Thermogemmatispora T81 Reveals Carbohydrate Degradation Ability.</title>
        <authorList>
            <person name="Tomazini A."/>
            <person name="Lal S."/>
            <person name="Stott M."/>
            <person name="Henrissat B."/>
            <person name="Polikarpov I."/>
            <person name="Sparling R."/>
            <person name="Levin D.B."/>
        </authorList>
    </citation>
    <scope>NUCLEOTIDE SEQUENCE [LARGE SCALE GENOMIC DNA]</scope>
    <source>
        <strain evidence="13 14">T81</strain>
    </source>
</reference>
<dbReference type="PANTHER" id="PTHR43665:SF1">
    <property type="entry name" value="ISOPENTENYL-DIPHOSPHATE DELTA-ISOMERASE"/>
    <property type="match status" value="1"/>
</dbReference>
<dbReference type="PIRSF" id="PIRSF003314">
    <property type="entry name" value="IPP_isomerase"/>
    <property type="match status" value="1"/>
</dbReference>